<dbReference type="GO" id="GO:0003676">
    <property type="term" value="F:nucleic acid binding"/>
    <property type="evidence" value="ECO:0007669"/>
    <property type="project" value="InterPro"/>
</dbReference>
<proteinExistence type="predicted"/>
<protein>
    <submittedName>
        <fullName evidence="2">Cytochrome P450</fullName>
    </submittedName>
</protein>
<accession>A0A392R6Q8</accession>
<dbReference type="Pfam" id="PF13456">
    <property type="entry name" value="RVT_3"/>
    <property type="match status" value="1"/>
</dbReference>
<evidence type="ECO:0000313" key="2">
    <source>
        <dbReference type="EMBL" id="MCI31919.1"/>
    </source>
</evidence>
<sequence>GFNPGFYQHFWDLCGHEVFEVSCTWLESGVFPPNILDVEIGEAVGFPRALRWVDELQLRDMDVEMDCKSVVDGLYSHRAYTSDLGAILNDYKLILVL</sequence>
<dbReference type="InterPro" id="IPR002156">
    <property type="entry name" value="RNaseH_domain"/>
</dbReference>
<feature type="non-terminal residue" evidence="2">
    <location>
        <position position="1"/>
    </location>
</feature>
<dbReference type="GO" id="GO:0004523">
    <property type="term" value="F:RNA-DNA hybrid ribonuclease activity"/>
    <property type="evidence" value="ECO:0007669"/>
    <property type="project" value="InterPro"/>
</dbReference>
<dbReference type="EMBL" id="LXQA010191193">
    <property type="protein sequence ID" value="MCI31919.1"/>
    <property type="molecule type" value="Genomic_DNA"/>
</dbReference>
<feature type="domain" description="RNase H type-1" evidence="1">
    <location>
        <begin position="36"/>
        <end position="92"/>
    </location>
</feature>
<comment type="caution">
    <text evidence="2">The sequence shown here is derived from an EMBL/GenBank/DDBJ whole genome shotgun (WGS) entry which is preliminary data.</text>
</comment>
<organism evidence="2 3">
    <name type="scientific">Trifolium medium</name>
    <dbReference type="NCBI Taxonomy" id="97028"/>
    <lineage>
        <taxon>Eukaryota</taxon>
        <taxon>Viridiplantae</taxon>
        <taxon>Streptophyta</taxon>
        <taxon>Embryophyta</taxon>
        <taxon>Tracheophyta</taxon>
        <taxon>Spermatophyta</taxon>
        <taxon>Magnoliopsida</taxon>
        <taxon>eudicotyledons</taxon>
        <taxon>Gunneridae</taxon>
        <taxon>Pentapetalae</taxon>
        <taxon>rosids</taxon>
        <taxon>fabids</taxon>
        <taxon>Fabales</taxon>
        <taxon>Fabaceae</taxon>
        <taxon>Papilionoideae</taxon>
        <taxon>50 kb inversion clade</taxon>
        <taxon>NPAAA clade</taxon>
        <taxon>Hologalegina</taxon>
        <taxon>IRL clade</taxon>
        <taxon>Trifolieae</taxon>
        <taxon>Trifolium</taxon>
    </lineage>
</organism>
<reference evidence="2 3" key="1">
    <citation type="journal article" date="2018" name="Front. Plant Sci.">
        <title>Red Clover (Trifolium pratense) and Zigzag Clover (T. medium) - A Picture of Genomic Similarities and Differences.</title>
        <authorList>
            <person name="Dluhosova J."/>
            <person name="Istvanek J."/>
            <person name="Nedelnik J."/>
            <person name="Repkova J."/>
        </authorList>
    </citation>
    <scope>NUCLEOTIDE SEQUENCE [LARGE SCALE GENOMIC DNA]</scope>
    <source>
        <strain evidence="3">cv. 10/8</strain>
        <tissue evidence="2">Leaf</tissue>
    </source>
</reference>
<name>A0A392R6Q8_9FABA</name>
<dbReference type="Proteomes" id="UP000265520">
    <property type="component" value="Unassembled WGS sequence"/>
</dbReference>
<keyword evidence="3" id="KW-1185">Reference proteome</keyword>
<evidence type="ECO:0000313" key="3">
    <source>
        <dbReference type="Proteomes" id="UP000265520"/>
    </source>
</evidence>
<dbReference type="AlphaFoldDB" id="A0A392R6Q8"/>
<evidence type="ECO:0000259" key="1">
    <source>
        <dbReference type="Pfam" id="PF13456"/>
    </source>
</evidence>